<evidence type="ECO:0000256" key="6">
    <source>
        <dbReference type="PROSITE-ProRule" id="PRU00782"/>
    </source>
</evidence>
<dbReference type="GO" id="GO:0005524">
    <property type="term" value="F:ATP binding"/>
    <property type="evidence" value="ECO:0007669"/>
    <property type="project" value="UniProtKB-UniRule"/>
</dbReference>
<evidence type="ECO:0000256" key="2">
    <source>
        <dbReference type="ARBA" id="ARBA00022840"/>
    </source>
</evidence>
<organism evidence="11 12">
    <name type="scientific">Ignelater luminosus</name>
    <name type="common">Cucubano</name>
    <name type="synonym">Pyrophorus luminosus</name>
    <dbReference type="NCBI Taxonomy" id="2038154"/>
    <lineage>
        <taxon>Eukaryota</taxon>
        <taxon>Metazoa</taxon>
        <taxon>Ecdysozoa</taxon>
        <taxon>Arthropoda</taxon>
        <taxon>Hexapoda</taxon>
        <taxon>Insecta</taxon>
        <taxon>Pterygota</taxon>
        <taxon>Neoptera</taxon>
        <taxon>Endopterygota</taxon>
        <taxon>Coleoptera</taxon>
        <taxon>Polyphaga</taxon>
        <taxon>Elateriformia</taxon>
        <taxon>Elateroidea</taxon>
        <taxon>Elateridae</taxon>
        <taxon>Agrypninae</taxon>
        <taxon>Pyrophorini</taxon>
        <taxon>Ignelater</taxon>
    </lineage>
</organism>
<dbReference type="InterPro" id="IPR027417">
    <property type="entry name" value="P-loop_NTPase"/>
</dbReference>
<feature type="compositionally biased region" description="Basic and acidic residues" evidence="8">
    <location>
        <begin position="28"/>
        <end position="42"/>
    </location>
</feature>
<dbReference type="FunFam" id="2.30.42.10:FF:000059">
    <property type="entry name" value="unconventional myosin-XVIIIa isoform X1"/>
    <property type="match status" value="1"/>
</dbReference>
<dbReference type="Gene3D" id="3.40.850.10">
    <property type="entry name" value="Kinesin motor domain"/>
    <property type="match status" value="1"/>
</dbReference>
<feature type="compositionally biased region" description="Low complexity" evidence="8">
    <location>
        <begin position="2049"/>
        <end position="2059"/>
    </location>
</feature>
<dbReference type="InterPro" id="IPR036034">
    <property type="entry name" value="PDZ_sf"/>
</dbReference>
<feature type="region of interest" description="Disordered" evidence="8">
    <location>
        <begin position="1998"/>
        <end position="2068"/>
    </location>
</feature>
<feature type="coiled-coil region" evidence="7">
    <location>
        <begin position="1427"/>
        <end position="1577"/>
    </location>
</feature>
<dbReference type="Gene3D" id="1.20.58.530">
    <property type="match status" value="1"/>
</dbReference>
<feature type="domain" description="PDZ" evidence="9">
    <location>
        <begin position="268"/>
        <end position="362"/>
    </location>
</feature>
<evidence type="ECO:0000313" key="12">
    <source>
        <dbReference type="Proteomes" id="UP000801492"/>
    </source>
</evidence>
<evidence type="ECO:0000256" key="7">
    <source>
        <dbReference type="SAM" id="Coils"/>
    </source>
</evidence>
<accession>A0A8K0DBU7</accession>
<evidence type="ECO:0008006" key="13">
    <source>
        <dbReference type="Google" id="ProtNLM"/>
    </source>
</evidence>
<evidence type="ECO:0000313" key="11">
    <source>
        <dbReference type="EMBL" id="KAF2900127.1"/>
    </source>
</evidence>
<evidence type="ECO:0000256" key="1">
    <source>
        <dbReference type="ARBA" id="ARBA00022741"/>
    </source>
</evidence>
<dbReference type="Pfam" id="PF01576">
    <property type="entry name" value="Myosin_tail_1"/>
    <property type="match status" value="1"/>
</dbReference>
<protein>
    <recommendedName>
        <fullName evidence="13">Unconventional myosin-XVIIIa</fullName>
    </recommendedName>
</protein>
<feature type="binding site" evidence="6">
    <location>
        <begin position="567"/>
        <end position="574"/>
    </location>
    <ligand>
        <name>ATP</name>
        <dbReference type="ChEBI" id="CHEBI:30616"/>
    </ligand>
</feature>
<keyword evidence="2 6" id="KW-0067">ATP-binding</keyword>
<keyword evidence="12" id="KW-1185">Reference proteome</keyword>
<proteinExistence type="inferred from homology"/>
<evidence type="ECO:0000259" key="9">
    <source>
        <dbReference type="PROSITE" id="PS50106"/>
    </source>
</evidence>
<dbReference type="Gene3D" id="2.30.42.10">
    <property type="match status" value="1"/>
</dbReference>
<reference evidence="11" key="1">
    <citation type="submission" date="2019-08" db="EMBL/GenBank/DDBJ databases">
        <title>The genome of the North American firefly Photinus pyralis.</title>
        <authorList>
            <consortium name="Photinus pyralis genome working group"/>
            <person name="Fallon T.R."/>
            <person name="Sander Lower S.E."/>
            <person name="Weng J.-K."/>
        </authorList>
    </citation>
    <scope>NUCLEOTIDE SEQUENCE</scope>
    <source>
        <strain evidence="11">TRF0915ILg1</strain>
        <tissue evidence="11">Whole body</tissue>
    </source>
</reference>
<feature type="region of interest" description="Disordered" evidence="8">
    <location>
        <begin position="104"/>
        <end position="143"/>
    </location>
</feature>
<evidence type="ECO:0000256" key="4">
    <source>
        <dbReference type="ARBA" id="ARBA00023123"/>
    </source>
</evidence>
<dbReference type="InterPro" id="IPR001609">
    <property type="entry name" value="Myosin_head_motor_dom-like"/>
</dbReference>
<dbReference type="InterPro" id="IPR001478">
    <property type="entry name" value="PDZ"/>
</dbReference>
<dbReference type="GO" id="GO:0016460">
    <property type="term" value="C:myosin II complex"/>
    <property type="evidence" value="ECO:0007669"/>
    <property type="project" value="TreeGrafter"/>
</dbReference>
<dbReference type="PROSITE" id="PS51456">
    <property type="entry name" value="MYOSIN_MOTOR"/>
    <property type="match status" value="1"/>
</dbReference>
<evidence type="ECO:0000256" key="5">
    <source>
        <dbReference type="ARBA" id="ARBA00023175"/>
    </source>
</evidence>
<feature type="compositionally biased region" description="Polar residues" evidence="8">
    <location>
        <begin position="106"/>
        <end position="125"/>
    </location>
</feature>
<sequence length="2068" mass="234404">MFNFIKKAGTGVALDKEDRERRKKDKKERKEKQKRDRTSMSAEELLRLDEVRRSLKIRGRRKEKDKLPLGITADYTADFLASVDRVDSPNSTISGSPFALNHLQDGYTQSDSSEASLNSLTNPHTQKVVPPVPPKPPKRGILKGPRVSIIHDNGQQNGTDHSSLVRNTLQNEVIGYQNVPSQNGVTKEKNLLPTNLGNNLLVITSTSPSADSLTDTTNSSFATPPFSLSPVGESQGFHRWSRTASFDEFNLPLPPVVPLVLPKPRTLTIQRQKAPRNDFGFSLRRAMVVERSDNSSSGVTMRAVVFAEPGTIVQHNNETGLLPGDKLLEVNGIRVEEKTREEIIDLIKGSKDSVTVKVQPVAELSELSRRSGYDGREVVLDDANIRGGTLRRSGSQRFNKSAIAKSEEQVAIEKQWLDAEKVWLVHRGGFAAARKDTSIIPDTGKIRIRLEHTGDILDVDEDDIEKANPPQFDRAEDLSTLRNLNETSLLHTLRQRYATNLIHTYAGNSTLLVINPMAPLAIYSEKVIALFKGCKSEDMPPHIYSIVQSAFHNMLSSRRDQSVAFLGRSGSGKTTNFRHSVQYLVTAAGSVNKVLTVEKLTAIWNVLESFGNCKTVMNTNATRFTQIFSLDFDQSGVIASASIQILMLEKSRIAKKVDLETTFHIMYRMLAGVEGNLRKELFLESMSGNEQNAFITLLQKHEDKQRAQAEFVKVCSSFGVLGISEQEQKAVWCVLAAIFHLGCAGATKGNTNNRYQFVNPQSAQRAAHLLGTTVEELSRVIFGLASGGLATPNAPRAPFRTPSPTEKGLDRDVVGLEALEGMIVGLYAEVFNCVASLINRSISASTHTVTSLLLVDTPGFQNPASCGKQTGASFEDLCHNYVQERLQLLYYHSNLVAPRDRYIQENIELNCDESDSENLISPLPLINLLDKTAQNSVVRTSQTDLHDCDRRGLLWLLDEEAIYPGSSDETFLERLFTHFGDRDHQLLLRKAPGNNQFILQHLQGTNPVLYACNGWLRYSRENPISRAAVTILQESCKEDISKLFVGARGLGASSFSGSVVGIEGSQSLRRASSIRRTFTAGTAAIKRKSICLQTKFTVDGLIETLRRTKLRFVHCLLPQHNAGHCETNTALLAVKSASNQAEDAVINVPLLRSQIRGGQILEVVRLYKQGFPHFLPLSEFRRRFQLLASDFKPKSPIIDERKTVEDMILCLDLELSSYRVGLSQIFFRSGVLTQLETQRDERLAGMVINLQSHCRGYLARKKLAQRKLQDLAVRCIQRNVRKFMVVRDWPWWRLLVRVTPLLNVHRTEEELRNKTEELETLRTKVEKLESERTALKHENDKLEAKLSELTADLAEEHSTSTLATERLDAETSERMRIERELTEFQNKNKLLQDASERLEMELLYAKSELNGISEEDEEGEGDGSIYKQRYERAKKELEFTKKRLQQQHEDDLEQLVGLKKQLEKKLTDAYEEVEEQRQVVGQWKRKVQKLNGETNDLRLLLEEQNARNNLLEKKQRKFDAETQLLQDEFRQERQAKERLVREKEAMLAEKYTIESSLADVKLELDLKHDKLQALQRELDELTYGGKTEEEVTILRKQKIDCERRLHDQDEELDELAGQVQLLEQAKLRLEMSLESQRKEAKKEAQQRDEELEEVRCNAQKKVKALEAQLENEHEERTILLREKHELERRLTALTESDRNDRAGDEALLHRLKRDLKRTKVLLRDTQSQLERLKADSPGKALIRQLRNQIEDLECARSVAVKSKQSLEADLCETQAMLEEANKQKSEAEDKANAISRERSDLQAQIEENEEELAEVLKKYKATVQQMSLDQISLQEQVSLVSELETERNHLRDQLAELASKLESVENMGEASSNLHLKRMELKTKELESKLELEQTTRSRLEVQITRLKEAVDKLQTDVCNSRTKEQVAQEQIRKLQRSLRELKEEHNNSLVKEAEYVQKRKDLEKRCELAETETSAAKADLKLALKRIEDLQSAIQGELEDTSEHTDSEQDSYTSDESVSTFLSNSKINSSSSTLKTDRNSSQFDSRRLSNASRSSTSSMHGKDYSYA</sequence>
<keyword evidence="5 6" id="KW-0505">Motor protein</keyword>
<dbReference type="InterPro" id="IPR036064">
    <property type="entry name" value="MYSc_Myo18"/>
</dbReference>
<feature type="coiled-coil region" evidence="7">
    <location>
        <begin position="1304"/>
        <end position="1401"/>
    </location>
</feature>
<dbReference type="Gene3D" id="1.10.10.820">
    <property type="match status" value="1"/>
</dbReference>
<dbReference type="GO" id="GO:0051015">
    <property type="term" value="F:actin filament binding"/>
    <property type="evidence" value="ECO:0007669"/>
    <property type="project" value="TreeGrafter"/>
</dbReference>
<feature type="domain" description="Myosin motor" evidence="10">
    <location>
        <begin position="473"/>
        <end position="1240"/>
    </location>
</feature>
<dbReference type="CDD" id="cd06747">
    <property type="entry name" value="PDZ_MYO18-like"/>
    <property type="match status" value="1"/>
</dbReference>
<dbReference type="GO" id="GO:0031032">
    <property type="term" value="P:actomyosin structure organization"/>
    <property type="evidence" value="ECO:0007669"/>
    <property type="project" value="TreeGrafter"/>
</dbReference>
<dbReference type="Gene3D" id="3.30.70.1590">
    <property type="match status" value="1"/>
</dbReference>
<evidence type="ECO:0000256" key="8">
    <source>
        <dbReference type="SAM" id="MobiDB-lite"/>
    </source>
</evidence>
<dbReference type="EMBL" id="VTPC01002362">
    <property type="protein sequence ID" value="KAF2900127.1"/>
    <property type="molecule type" value="Genomic_DNA"/>
</dbReference>
<feature type="compositionally biased region" description="Low complexity" evidence="8">
    <location>
        <begin position="2020"/>
        <end position="2035"/>
    </location>
</feature>
<gene>
    <name evidence="11" type="ORF">ILUMI_06045</name>
</gene>
<keyword evidence="3 7" id="KW-0175">Coiled coil</keyword>
<dbReference type="SUPFAM" id="SSF50156">
    <property type="entry name" value="PDZ domain-like"/>
    <property type="match status" value="1"/>
</dbReference>
<dbReference type="Pfam" id="PF00612">
    <property type="entry name" value="IQ"/>
    <property type="match status" value="1"/>
</dbReference>
<dbReference type="InterPro" id="IPR036961">
    <property type="entry name" value="Kinesin_motor_dom_sf"/>
</dbReference>
<dbReference type="Pfam" id="PF00063">
    <property type="entry name" value="Myosin_head"/>
    <property type="match status" value="1"/>
</dbReference>
<evidence type="ECO:0000259" key="10">
    <source>
        <dbReference type="PROSITE" id="PS51456"/>
    </source>
</evidence>
<dbReference type="PANTHER" id="PTHR45615:SF36">
    <property type="entry name" value="MYOSIN HEAVY CHAIN-LIKE, ISOFORM B-RELATED"/>
    <property type="match status" value="1"/>
</dbReference>
<keyword evidence="6" id="KW-0009">Actin-binding</keyword>
<comment type="caution">
    <text evidence="11">The sequence shown here is derived from an EMBL/GenBank/DDBJ whole genome shotgun (WGS) entry which is preliminary data.</text>
</comment>
<dbReference type="GO" id="GO:0003774">
    <property type="term" value="F:cytoskeletal motor activity"/>
    <property type="evidence" value="ECO:0007669"/>
    <property type="project" value="UniProtKB-UniRule"/>
</dbReference>
<keyword evidence="1 6" id="KW-0547">Nucleotide-binding</keyword>
<dbReference type="SUPFAM" id="SSF52540">
    <property type="entry name" value="P-loop containing nucleoside triphosphate hydrolases"/>
    <property type="match status" value="1"/>
</dbReference>
<dbReference type="PRINTS" id="PR00193">
    <property type="entry name" value="MYOSINHEAVY"/>
</dbReference>
<dbReference type="Gene3D" id="4.10.270.10">
    <property type="entry name" value="Myosin, subunit A"/>
    <property type="match status" value="1"/>
</dbReference>
<name>A0A8K0DBU7_IGNLU</name>
<dbReference type="OrthoDB" id="2914378at2759"/>
<dbReference type="CDD" id="cd01386">
    <property type="entry name" value="MYSc_Myo18"/>
    <property type="match status" value="1"/>
</dbReference>
<dbReference type="PROSITE" id="PS50106">
    <property type="entry name" value="PDZ"/>
    <property type="match status" value="1"/>
</dbReference>
<dbReference type="Pfam" id="PF00595">
    <property type="entry name" value="PDZ"/>
    <property type="match status" value="1"/>
</dbReference>
<dbReference type="SMART" id="SM00242">
    <property type="entry name" value="MYSc"/>
    <property type="match status" value="1"/>
</dbReference>
<evidence type="ECO:0000256" key="3">
    <source>
        <dbReference type="ARBA" id="ARBA00023054"/>
    </source>
</evidence>
<dbReference type="GO" id="GO:0005737">
    <property type="term" value="C:cytoplasm"/>
    <property type="evidence" value="ECO:0007669"/>
    <property type="project" value="TreeGrafter"/>
</dbReference>
<dbReference type="Gene3D" id="1.20.120.720">
    <property type="entry name" value="Myosin VI head, motor domain, U50 subdomain"/>
    <property type="match status" value="1"/>
</dbReference>
<dbReference type="Proteomes" id="UP000801492">
    <property type="component" value="Unassembled WGS sequence"/>
</dbReference>
<dbReference type="SMART" id="SM00228">
    <property type="entry name" value="PDZ"/>
    <property type="match status" value="1"/>
</dbReference>
<keyword evidence="4 6" id="KW-0518">Myosin</keyword>
<dbReference type="InterPro" id="IPR002928">
    <property type="entry name" value="Myosin_tail"/>
</dbReference>
<dbReference type="InterPro" id="IPR000048">
    <property type="entry name" value="IQ_motif_EF-hand-BS"/>
</dbReference>
<dbReference type="InterPro" id="IPR057772">
    <property type="entry name" value="SH3_Myo18a"/>
</dbReference>
<dbReference type="GO" id="GO:0032982">
    <property type="term" value="C:myosin filament"/>
    <property type="evidence" value="ECO:0007669"/>
    <property type="project" value="TreeGrafter"/>
</dbReference>
<dbReference type="PROSITE" id="PS50096">
    <property type="entry name" value="IQ"/>
    <property type="match status" value="1"/>
</dbReference>
<dbReference type="PANTHER" id="PTHR45615">
    <property type="entry name" value="MYOSIN HEAVY CHAIN, NON-MUSCLE"/>
    <property type="match status" value="1"/>
</dbReference>
<feature type="region of interest" description="Disordered" evidence="8">
    <location>
        <begin position="1"/>
        <end position="42"/>
    </location>
</feature>
<comment type="caution">
    <text evidence="6">Lacks conserved residue(s) required for the propagation of feature annotation.</text>
</comment>
<dbReference type="Gene3D" id="1.10.287.1490">
    <property type="match status" value="1"/>
</dbReference>
<comment type="similarity">
    <text evidence="6">Belongs to the TRAFAC class myosin-kinesin ATPase superfamily. Myosin family.</text>
</comment>
<dbReference type="Pfam" id="PF24556">
    <property type="entry name" value="SH3_Myosin-XVIIIa"/>
    <property type="match status" value="1"/>
</dbReference>